<protein>
    <submittedName>
        <fullName evidence="2">Uncharacterized protein</fullName>
    </submittedName>
</protein>
<comment type="caution">
    <text evidence="2">The sequence shown here is derived from an EMBL/GenBank/DDBJ whole genome shotgun (WGS) entry which is preliminary data.</text>
</comment>
<organism evidence="2 3">
    <name type="scientific">Agrococcus versicolor</name>
    <dbReference type="NCBI Taxonomy" id="501482"/>
    <lineage>
        <taxon>Bacteria</taxon>
        <taxon>Bacillati</taxon>
        <taxon>Actinomycetota</taxon>
        <taxon>Actinomycetes</taxon>
        <taxon>Micrococcales</taxon>
        <taxon>Microbacteriaceae</taxon>
        <taxon>Agrococcus</taxon>
    </lineage>
</organism>
<keyword evidence="3" id="KW-1185">Reference proteome</keyword>
<proteinExistence type="predicted"/>
<evidence type="ECO:0000256" key="1">
    <source>
        <dbReference type="SAM" id="MobiDB-lite"/>
    </source>
</evidence>
<sequence length="108" mass="10993">MVAAESEVVGDADGVEACCLLDLGLCHDVSFRENGAVLILTGAPVARVAWTAAPCGAIVTGSAGPPGFPADTVERRASSGRRGGGPADVRGVSLMPPAVPRLVRRAWR</sequence>
<accession>A0ABP5MTC6</accession>
<evidence type="ECO:0000313" key="2">
    <source>
        <dbReference type="EMBL" id="GAA2176568.1"/>
    </source>
</evidence>
<feature type="region of interest" description="Disordered" evidence="1">
    <location>
        <begin position="65"/>
        <end position="91"/>
    </location>
</feature>
<evidence type="ECO:0000313" key="3">
    <source>
        <dbReference type="Proteomes" id="UP001501599"/>
    </source>
</evidence>
<gene>
    <name evidence="2" type="ORF">GCM10009846_30880</name>
</gene>
<dbReference type="EMBL" id="BAAAQT010000008">
    <property type="protein sequence ID" value="GAA2176568.1"/>
    <property type="molecule type" value="Genomic_DNA"/>
</dbReference>
<dbReference type="Proteomes" id="UP001501599">
    <property type="component" value="Unassembled WGS sequence"/>
</dbReference>
<name>A0ABP5MTC6_9MICO</name>
<reference evidence="3" key="1">
    <citation type="journal article" date="2019" name="Int. J. Syst. Evol. Microbiol.">
        <title>The Global Catalogue of Microorganisms (GCM) 10K type strain sequencing project: providing services to taxonomists for standard genome sequencing and annotation.</title>
        <authorList>
            <consortium name="The Broad Institute Genomics Platform"/>
            <consortium name="The Broad Institute Genome Sequencing Center for Infectious Disease"/>
            <person name="Wu L."/>
            <person name="Ma J."/>
        </authorList>
    </citation>
    <scope>NUCLEOTIDE SEQUENCE [LARGE SCALE GENOMIC DNA]</scope>
    <source>
        <strain evidence="3">JCM 16026</strain>
    </source>
</reference>